<geneLocation type="plasmid" evidence="1">
    <name>pVV8</name>
</geneLocation>
<dbReference type="InterPro" id="IPR010985">
    <property type="entry name" value="Ribbon_hlx_hlx"/>
</dbReference>
<organism evidence="1">
    <name type="scientific">Thermus thermophilus (strain ATCC 27634 / DSM 579 / HB8)</name>
    <dbReference type="NCBI Taxonomy" id="300852"/>
    <lineage>
        <taxon>Bacteria</taxon>
        <taxon>Thermotogati</taxon>
        <taxon>Deinococcota</taxon>
        <taxon>Deinococci</taxon>
        <taxon>Thermales</taxon>
        <taxon>Thermaceae</taxon>
        <taxon>Thermus</taxon>
    </lineage>
</organism>
<dbReference type="RefSeq" id="WP_014677585.1">
    <property type="nucleotide sequence ID" value="NC_017767.1"/>
</dbReference>
<accession>G9MB63</accession>
<dbReference type="EMBL" id="AB677526">
    <property type="protein sequence ID" value="BAL42525.1"/>
    <property type="molecule type" value="Genomic_DNA"/>
</dbReference>
<dbReference type="AlphaFoldDB" id="G9MB63"/>
<dbReference type="InterPro" id="IPR035069">
    <property type="entry name" value="TTHA1013/TTHA0281-like"/>
</dbReference>
<gene>
    <name evidence="1" type="primary">TTHV009</name>
</gene>
<evidence type="ECO:0000313" key="1">
    <source>
        <dbReference type="EMBL" id="BAL42525.1"/>
    </source>
</evidence>
<dbReference type="Gene3D" id="1.10.1220.10">
    <property type="entry name" value="Met repressor-like"/>
    <property type="match status" value="1"/>
</dbReference>
<dbReference type="Gene3D" id="3.30.160.250">
    <property type="match status" value="1"/>
</dbReference>
<dbReference type="InterPro" id="IPR013321">
    <property type="entry name" value="Arc_rbn_hlx_hlx"/>
</dbReference>
<dbReference type="InterPro" id="IPR008651">
    <property type="entry name" value="Uncharacterised_HicB"/>
</dbReference>
<sequence>MRKRKPLDYYLSLKYPVLLVAEPEGGYTALHPDLEGCVSVGETPEEALANLEEARRLWLEAAYEHGDEIPLPSTEREYSGRVLVRMPKSLHRRLDEEAKAEGVSLNQYIVSLLAERSSLRALKRELTRTGRAAEAPDSWEWGTSSGGGIWTGVLA</sequence>
<keyword evidence="1" id="KW-0614">Plasmid</keyword>
<dbReference type="InterPro" id="IPR051404">
    <property type="entry name" value="TA_system_antitoxin"/>
</dbReference>
<protein>
    <submittedName>
        <fullName evidence="1">HicB family protein</fullName>
    </submittedName>
</protein>
<name>G9MB63_THET8</name>
<dbReference type="SUPFAM" id="SSF143100">
    <property type="entry name" value="TTHA1013/TTHA0281-like"/>
    <property type="match status" value="1"/>
</dbReference>
<dbReference type="PANTHER" id="PTHR34504">
    <property type="entry name" value="ANTITOXIN HICB"/>
    <property type="match status" value="1"/>
</dbReference>
<dbReference type="SUPFAM" id="SSF47598">
    <property type="entry name" value="Ribbon-helix-helix"/>
    <property type="match status" value="1"/>
</dbReference>
<dbReference type="GO" id="GO:0006355">
    <property type="term" value="P:regulation of DNA-templated transcription"/>
    <property type="evidence" value="ECO:0007669"/>
    <property type="project" value="InterPro"/>
</dbReference>
<proteinExistence type="predicted"/>
<reference evidence="1" key="1">
    <citation type="journal article" date="2012" name="Extremophiles">
        <title>The third plasmid pVV8 from Thermus thermophilus HB8: isolation, characterization, and sequence determination.</title>
        <authorList>
            <person name="Ohtani N."/>
            <person name="Tomita M."/>
            <person name="Itaya M."/>
        </authorList>
    </citation>
    <scope>NUCLEOTIDE SEQUENCE</scope>
    <source>
        <strain evidence="1">HB8</strain>
    </source>
</reference>
<dbReference type="Pfam" id="PF05534">
    <property type="entry name" value="HicB"/>
    <property type="match status" value="1"/>
</dbReference>
<dbReference type="PANTHER" id="PTHR34504:SF2">
    <property type="entry name" value="UPF0150 PROTEIN SSL0259"/>
    <property type="match status" value="1"/>
</dbReference>